<keyword evidence="1" id="KW-1133">Transmembrane helix</keyword>
<accession>A0A256GD32</accession>
<keyword evidence="1" id="KW-0812">Transmembrane</keyword>
<evidence type="ECO:0000313" key="3">
    <source>
        <dbReference type="Proteomes" id="UP000216363"/>
    </source>
</evidence>
<proteinExistence type="predicted"/>
<evidence type="ECO:0000313" key="2">
    <source>
        <dbReference type="EMBL" id="OYR25027.1"/>
    </source>
</evidence>
<dbReference type="EMBL" id="NNRN01000059">
    <property type="protein sequence ID" value="OYR25027.1"/>
    <property type="molecule type" value="Genomic_DNA"/>
</dbReference>
<gene>
    <name evidence="2" type="ORF">CES86_4412</name>
</gene>
<comment type="caution">
    <text evidence="2">The sequence shown here is derived from an EMBL/GenBank/DDBJ whole genome shotgun (WGS) entry which is preliminary data.</text>
</comment>
<reference evidence="2 3" key="1">
    <citation type="submission" date="2017-07" db="EMBL/GenBank/DDBJ databases">
        <title>Draft genome of Ochrobactrum lupini type strain LUP21.</title>
        <authorList>
            <person name="Krzyzanowska D.M."/>
            <person name="Jafra S."/>
        </authorList>
    </citation>
    <scope>NUCLEOTIDE SEQUENCE [LARGE SCALE GENOMIC DNA]</scope>
    <source>
        <strain evidence="2 3">LUP21</strain>
    </source>
</reference>
<sequence length="56" mass="5872">MGLCGKVAPISAESRISHILVAPSGWVAVLIVGVILAIRVFHGRQAGSNEAWSQMS</sequence>
<feature type="transmembrane region" description="Helical" evidence="1">
    <location>
        <begin position="16"/>
        <end position="38"/>
    </location>
</feature>
<protein>
    <submittedName>
        <fullName evidence="2">Uncharacterized protein</fullName>
    </submittedName>
</protein>
<dbReference type="AlphaFoldDB" id="A0A256GD32"/>
<keyword evidence="1" id="KW-0472">Membrane</keyword>
<evidence type="ECO:0000256" key="1">
    <source>
        <dbReference type="SAM" id="Phobius"/>
    </source>
</evidence>
<organism evidence="2 3">
    <name type="scientific">Brucella lupini</name>
    <dbReference type="NCBI Taxonomy" id="255457"/>
    <lineage>
        <taxon>Bacteria</taxon>
        <taxon>Pseudomonadati</taxon>
        <taxon>Pseudomonadota</taxon>
        <taxon>Alphaproteobacteria</taxon>
        <taxon>Hyphomicrobiales</taxon>
        <taxon>Brucellaceae</taxon>
        <taxon>Brucella/Ochrobactrum group</taxon>
        <taxon>Brucella</taxon>
    </lineage>
</organism>
<name>A0A256GD32_9HYPH</name>
<dbReference type="Proteomes" id="UP000216363">
    <property type="component" value="Unassembled WGS sequence"/>
</dbReference>